<evidence type="ECO:0000256" key="6">
    <source>
        <dbReference type="SAM" id="Phobius"/>
    </source>
</evidence>
<dbReference type="PANTHER" id="PTHR30213">
    <property type="entry name" value="INNER MEMBRANE PROTEIN YHJD"/>
    <property type="match status" value="1"/>
</dbReference>
<evidence type="ECO:0000256" key="2">
    <source>
        <dbReference type="ARBA" id="ARBA00022475"/>
    </source>
</evidence>
<evidence type="ECO:0000256" key="5">
    <source>
        <dbReference type="ARBA" id="ARBA00023136"/>
    </source>
</evidence>
<feature type="transmembrane region" description="Helical" evidence="6">
    <location>
        <begin position="180"/>
        <end position="199"/>
    </location>
</feature>
<evidence type="ECO:0000313" key="7">
    <source>
        <dbReference type="EMBL" id="SDJ02511.1"/>
    </source>
</evidence>
<dbReference type="Proteomes" id="UP000198853">
    <property type="component" value="Unassembled WGS sequence"/>
</dbReference>
<dbReference type="OrthoDB" id="9775903at2"/>
<dbReference type="EMBL" id="FNEN01000011">
    <property type="protein sequence ID" value="SDJ02511.1"/>
    <property type="molecule type" value="Genomic_DNA"/>
</dbReference>
<evidence type="ECO:0000256" key="3">
    <source>
        <dbReference type="ARBA" id="ARBA00022692"/>
    </source>
</evidence>
<feature type="transmembrane region" description="Helical" evidence="6">
    <location>
        <begin position="245"/>
        <end position="273"/>
    </location>
</feature>
<keyword evidence="4 6" id="KW-1133">Transmembrane helix</keyword>
<dbReference type="InterPro" id="IPR017039">
    <property type="entry name" value="Virul_fac_BrkB"/>
</dbReference>
<evidence type="ECO:0000256" key="4">
    <source>
        <dbReference type="ARBA" id="ARBA00022989"/>
    </source>
</evidence>
<dbReference type="AlphaFoldDB" id="A0A1G8QCS3"/>
<gene>
    <name evidence="7" type="ORF">SAMN04488123_11182</name>
</gene>
<proteinExistence type="predicted"/>
<comment type="subcellular location">
    <subcellularLocation>
        <location evidence="1">Cell membrane</location>
        <topology evidence="1">Multi-pass membrane protein</topology>
    </subcellularLocation>
</comment>
<dbReference type="GO" id="GO:0005886">
    <property type="term" value="C:plasma membrane"/>
    <property type="evidence" value="ECO:0007669"/>
    <property type="project" value="UniProtKB-SubCell"/>
</dbReference>
<protein>
    <submittedName>
        <fullName evidence="7">Membrane protein</fullName>
    </submittedName>
</protein>
<keyword evidence="8" id="KW-1185">Reference proteome</keyword>
<dbReference type="PANTHER" id="PTHR30213:SF0">
    <property type="entry name" value="UPF0761 MEMBRANE PROTEIN YIHY"/>
    <property type="match status" value="1"/>
</dbReference>
<feature type="transmembrane region" description="Helical" evidence="6">
    <location>
        <begin position="34"/>
        <end position="56"/>
    </location>
</feature>
<keyword evidence="2" id="KW-1003">Cell membrane</keyword>
<evidence type="ECO:0000313" key="8">
    <source>
        <dbReference type="Proteomes" id="UP000198853"/>
    </source>
</evidence>
<feature type="transmembrane region" description="Helical" evidence="6">
    <location>
        <begin position="134"/>
        <end position="160"/>
    </location>
</feature>
<dbReference type="Pfam" id="PF03631">
    <property type="entry name" value="Virul_fac_BrkB"/>
    <property type="match status" value="1"/>
</dbReference>
<dbReference type="NCBIfam" id="TIGR00765">
    <property type="entry name" value="yihY_not_rbn"/>
    <property type="match status" value="1"/>
</dbReference>
<sequence>MQIRTISIKNHKAFLKMLVQKFQYDETTGLAAQLAYYFLLSLFPLLLFVLTLLPYFNLPINQVMVWIQDFAPGETGEMIAGNVSSLLSETRGGLLSIGIIGTLWTASGGISAFIRATNRAYEVKETRPFLKVKLLSMTLTFSMVFVIAITLIFPVFGQAIMNAIQTWIPFSYNIESLFQVLRWVIAISIMIFVLMVLYYAAPNARFKMREVFWGAFFATIGWQITSIGFSFYVTNFGNYEATYGAIGGIIILMLWFYLTGIILIVGGQINALLYKWKKGKA</sequence>
<name>A0A1G8QCS3_9BACI</name>
<dbReference type="RefSeq" id="WP_090399113.1">
    <property type="nucleotide sequence ID" value="NZ_FNEN01000011.1"/>
</dbReference>
<organism evidence="7 8">
    <name type="scientific">Natribacillus halophilus</name>
    <dbReference type="NCBI Taxonomy" id="549003"/>
    <lineage>
        <taxon>Bacteria</taxon>
        <taxon>Bacillati</taxon>
        <taxon>Bacillota</taxon>
        <taxon>Bacilli</taxon>
        <taxon>Bacillales</taxon>
        <taxon>Bacillaceae</taxon>
        <taxon>Natribacillus</taxon>
    </lineage>
</organism>
<evidence type="ECO:0000256" key="1">
    <source>
        <dbReference type="ARBA" id="ARBA00004651"/>
    </source>
</evidence>
<dbReference type="PIRSF" id="PIRSF035875">
    <property type="entry name" value="RNase_BN"/>
    <property type="match status" value="1"/>
</dbReference>
<reference evidence="7 8" key="1">
    <citation type="submission" date="2016-10" db="EMBL/GenBank/DDBJ databases">
        <authorList>
            <person name="de Groot N.N."/>
        </authorList>
    </citation>
    <scope>NUCLEOTIDE SEQUENCE [LARGE SCALE GENOMIC DNA]</scope>
    <source>
        <strain evidence="7 8">DSM 21771</strain>
    </source>
</reference>
<feature type="transmembrane region" description="Helical" evidence="6">
    <location>
        <begin position="211"/>
        <end position="233"/>
    </location>
</feature>
<keyword evidence="5 6" id="KW-0472">Membrane</keyword>
<keyword evidence="3 6" id="KW-0812">Transmembrane</keyword>
<feature type="transmembrane region" description="Helical" evidence="6">
    <location>
        <begin position="94"/>
        <end position="114"/>
    </location>
</feature>
<accession>A0A1G8QCS3</accession>